<organism evidence="6 7">
    <name type="scientific">Sorangium atrum</name>
    <dbReference type="NCBI Taxonomy" id="2995308"/>
    <lineage>
        <taxon>Bacteria</taxon>
        <taxon>Pseudomonadati</taxon>
        <taxon>Myxococcota</taxon>
        <taxon>Polyangia</taxon>
        <taxon>Polyangiales</taxon>
        <taxon>Polyangiaceae</taxon>
        <taxon>Sorangium</taxon>
    </lineage>
</organism>
<dbReference type="InterPro" id="IPR050221">
    <property type="entry name" value="26S_Proteasome_ATPase"/>
</dbReference>
<keyword evidence="7" id="KW-1185">Reference proteome</keyword>
<comment type="caution">
    <text evidence="6">The sequence shown here is derived from an EMBL/GenBank/DDBJ whole genome shotgun (WGS) entry which is preliminary data.</text>
</comment>
<dbReference type="RefSeq" id="WP_272104017.1">
    <property type="nucleotide sequence ID" value="NZ_JAQNDK010000007.1"/>
</dbReference>
<dbReference type="Pfam" id="PF00004">
    <property type="entry name" value="AAA"/>
    <property type="match status" value="1"/>
</dbReference>
<dbReference type="Gene3D" id="3.40.50.300">
    <property type="entry name" value="P-loop containing nucleotide triphosphate hydrolases"/>
    <property type="match status" value="1"/>
</dbReference>
<accession>A0ABT5CGR1</accession>
<evidence type="ECO:0000256" key="3">
    <source>
        <dbReference type="ARBA" id="ARBA00022840"/>
    </source>
</evidence>
<keyword evidence="3 6" id="KW-0067">ATP-binding</keyword>
<dbReference type="SMART" id="SM00382">
    <property type="entry name" value="AAA"/>
    <property type="match status" value="1"/>
</dbReference>
<evidence type="ECO:0000256" key="4">
    <source>
        <dbReference type="SAM" id="MobiDB-lite"/>
    </source>
</evidence>
<feature type="region of interest" description="Disordered" evidence="4">
    <location>
        <begin position="368"/>
        <end position="395"/>
    </location>
</feature>
<evidence type="ECO:0000313" key="6">
    <source>
        <dbReference type="EMBL" id="MDC0685622.1"/>
    </source>
</evidence>
<dbReference type="PANTHER" id="PTHR23073">
    <property type="entry name" value="26S PROTEASOME REGULATORY SUBUNIT"/>
    <property type="match status" value="1"/>
</dbReference>
<sequence>MTQPPVVIGHWKWTTMSDFDKDTVHLVRLALEGKVDDVAALSRRMLRAVAARRPDLAQMVKSVMEAAAAGPTRGVQQPLPVDLDSRLELLRREQVPLLATEPTWPAPVREQLAAVVHEREQEEKLVDAGIAPTRSLLFVGPPGVGKTLAARWLAAHTKRPLLTLDLAAVMSSFLGRTGNNIRVVLDFARLTPSVLLLDEFDAIAKRRDDATEVGELKRLVTVLLQSVDDWPTSGILVAATNHPELLDPAVWRRFDRVVEFPHPKAGEIAVVIRQLVGSDDALKDSIGPLPALLEGHSFADVVRIVTAARRSAVVSGTSTTAAIERVVSDLSEKADQETKLRVAAWLSSTGKSQREVATLTGLSRDTLRKHLGGVSASTSKPARRSKSGTRREERN</sequence>
<evidence type="ECO:0000256" key="2">
    <source>
        <dbReference type="ARBA" id="ARBA00022741"/>
    </source>
</evidence>
<dbReference type="InterPro" id="IPR027417">
    <property type="entry name" value="P-loop_NTPase"/>
</dbReference>
<dbReference type="EMBL" id="JAQNDK010000007">
    <property type="protein sequence ID" value="MDC0685622.1"/>
    <property type="molecule type" value="Genomic_DNA"/>
</dbReference>
<dbReference type="SUPFAM" id="SSF52540">
    <property type="entry name" value="P-loop containing nucleoside triphosphate hydrolases"/>
    <property type="match status" value="1"/>
</dbReference>
<protein>
    <submittedName>
        <fullName evidence="6">ATP-binding protein</fullName>
    </submittedName>
</protein>
<name>A0ABT5CGR1_9BACT</name>
<comment type="similarity">
    <text evidence="1">Belongs to the AAA ATPase family.</text>
</comment>
<reference evidence="6 7" key="1">
    <citation type="submission" date="2023-01" db="EMBL/GenBank/DDBJ databases">
        <title>Minimal conservation of predation-associated metabolite biosynthetic gene clusters underscores biosynthetic potential of Myxococcota including descriptions for ten novel species: Archangium lansinium sp. nov., Myxococcus landrumus sp. nov., Nannocystis bai.</title>
        <authorList>
            <person name="Ahearne A."/>
            <person name="Stevens C."/>
            <person name="Dowd S."/>
        </authorList>
    </citation>
    <scope>NUCLEOTIDE SEQUENCE [LARGE SCALE GENOMIC DNA]</scope>
    <source>
        <strain evidence="6 7">WIWO2</strain>
    </source>
</reference>
<proteinExistence type="inferred from homology"/>
<dbReference type="InterPro" id="IPR003959">
    <property type="entry name" value="ATPase_AAA_core"/>
</dbReference>
<dbReference type="InterPro" id="IPR003593">
    <property type="entry name" value="AAA+_ATPase"/>
</dbReference>
<evidence type="ECO:0000256" key="1">
    <source>
        <dbReference type="ARBA" id="ARBA00006914"/>
    </source>
</evidence>
<evidence type="ECO:0000259" key="5">
    <source>
        <dbReference type="SMART" id="SM00382"/>
    </source>
</evidence>
<dbReference type="CDD" id="cd19481">
    <property type="entry name" value="RecA-like_protease"/>
    <property type="match status" value="1"/>
</dbReference>
<dbReference type="GO" id="GO:0005524">
    <property type="term" value="F:ATP binding"/>
    <property type="evidence" value="ECO:0007669"/>
    <property type="project" value="UniProtKB-KW"/>
</dbReference>
<evidence type="ECO:0000313" key="7">
    <source>
        <dbReference type="Proteomes" id="UP001217485"/>
    </source>
</evidence>
<feature type="domain" description="AAA+ ATPase" evidence="5">
    <location>
        <begin position="132"/>
        <end position="264"/>
    </location>
</feature>
<dbReference type="Proteomes" id="UP001217485">
    <property type="component" value="Unassembled WGS sequence"/>
</dbReference>
<gene>
    <name evidence="6" type="ORF">POL72_48410</name>
</gene>
<keyword evidence="2" id="KW-0547">Nucleotide-binding</keyword>